<accession>A0A3N4M7A5</accession>
<keyword evidence="2" id="KW-1185">Reference proteome</keyword>
<reference evidence="2" key="1">
    <citation type="submission" date="2018-11" db="EMBL/GenBank/DDBJ databases">
        <title>Chitinophaga lutea sp.nov., isolate from arsenic contaminated soil.</title>
        <authorList>
            <person name="Zong Y."/>
        </authorList>
    </citation>
    <scope>NUCLEOTIDE SEQUENCE [LARGE SCALE GENOMIC DNA]</scope>
    <source>
        <strain evidence="2">YLT18</strain>
    </source>
</reference>
<dbReference type="AlphaFoldDB" id="A0A3N4M7A5"/>
<dbReference type="OrthoDB" id="680712at2"/>
<dbReference type="SUPFAM" id="SSF50998">
    <property type="entry name" value="Quinoprotein alcohol dehydrogenase-like"/>
    <property type="match status" value="1"/>
</dbReference>
<organism evidence="1 2">
    <name type="scientific">Chitinophaga barathri</name>
    <dbReference type="NCBI Taxonomy" id="1647451"/>
    <lineage>
        <taxon>Bacteria</taxon>
        <taxon>Pseudomonadati</taxon>
        <taxon>Bacteroidota</taxon>
        <taxon>Chitinophagia</taxon>
        <taxon>Chitinophagales</taxon>
        <taxon>Chitinophagaceae</taxon>
        <taxon>Chitinophaga</taxon>
    </lineage>
</organism>
<proteinExistence type="predicted"/>
<dbReference type="Proteomes" id="UP000279089">
    <property type="component" value="Unassembled WGS sequence"/>
</dbReference>
<gene>
    <name evidence="1" type="ORF">EG028_21715</name>
</gene>
<evidence type="ECO:0000313" key="2">
    <source>
        <dbReference type="Proteomes" id="UP000279089"/>
    </source>
</evidence>
<name>A0A3N4M7A5_9BACT</name>
<evidence type="ECO:0008006" key="3">
    <source>
        <dbReference type="Google" id="ProtNLM"/>
    </source>
</evidence>
<protein>
    <recommendedName>
        <fullName evidence="3">6-bladed beta-propeller</fullName>
    </recommendedName>
</protein>
<dbReference type="RefSeq" id="WP_120518379.1">
    <property type="nucleotide sequence ID" value="NZ_QXZY01000012.1"/>
</dbReference>
<sequence>MKKLLPGILFICVAVTGLFIVLVSSSDKPGITRTAVNRDYNRVTASPADTLQMPGEIHLLAAYGSIVYALDRRAGILYQTSPHKTAPGIVARPGLYFTEMPASLQADSTGIYCFAANKKKIFRFPLNGGPPDSLSAAALPFSRCARLPDGTVFTHLYDSAARKARFVLADYRNGGNIISHLHDLPHTDDGGLASDGIALPAMAGRQILYVQYHNSDVYRWQPPGLHTFQTIDRTPAENTIIKGDNTWSISSKTQFINIDAATEGDYLYVLSLAVSHNLPTAAPEVDIYHLPGGEYTGSLRLPSFKKSGVRHIAVANGILYAAHSQHIIAYQLSLP</sequence>
<comment type="caution">
    <text evidence="1">The sequence shown here is derived from an EMBL/GenBank/DDBJ whole genome shotgun (WGS) entry which is preliminary data.</text>
</comment>
<dbReference type="EMBL" id="RMBX01000012">
    <property type="protein sequence ID" value="RPD39231.1"/>
    <property type="molecule type" value="Genomic_DNA"/>
</dbReference>
<evidence type="ECO:0000313" key="1">
    <source>
        <dbReference type="EMBL" id="RPD39231.1"/>
    </source>
</evidence>
<dbReference type="InterPro" id="IPR011047">
    <property type="entry name" value="Quinoprotein_ADH-like_sf"/>
</dbReference>